<gene>
    <name evidence="2" type="ORF">C427_3441</name>
</gene>
<protein>
    <recommendedName>
        <fullName evidence="1">EAL domain-containing protein</fullName>
    </recommendedName>
</protein>
<dbReference type="Gene3D" id="3.20.20.450">
    <property type="entry name" value="EAL domain"/>
    <property type="match status" value="1"/>
</dbReference>
<dbReference type="EMBL" id="CP003837">
    <property type="protein sequence ID" value="AGH45550.1"/>
    <property type="molecule type" value="Genomic_DNA"/>
</dbReference>
<dbReference type="SUPFAM" id="SSF141868">
    <property type="entry name" value="EAL domain-like"/>
    <property type="match status" value="1"/>
</dbReference>
<dbReference type="OrthoDB" id="6473901at2"/>
<dbReference type="PANTHER" id="PTHR33121">
    <property type="entry name" value="CYCLIC DI-GMP PHOSPHODIESTERASE PDEF"/>
    <property type="match status" value="1"/>
</dbReference>
<dbReference type="STRING" id="1129794.C427_3441"/>
<keyword evidence="3" id="KW-1185">Reference proteome</keyword>
<dbReference type="RefSeq" id="WP_007636605.1">
    <property type="nucleotide sequence ID" value="NC_020514.1"/>
</dbReference>
<name>K7A7W8_9ALTE</name>
<dbReference type="InterPro" id="IPR050706">
    <property type="entry name" value="Cyclic-di-GMP_PDE-like"/>
</dbReference>
<dbReference type="InterPro" id="IPR035919">
    <property type="entry name" value="EAL_sf"/>
</dbReference>
<reference evidence="2 3" key="1">
    <citation type="journal article" date="2013" name="Genome Announc.">
        <title>Complete Genome Sequence of Glaciecola psychrophila Strain 170T.</title>
        <authorList>
            <person name="Yin J."/>
            <person name="Chen J."/>
            <person name="Liu G."/>
            <person name="Yu Y."/>
            <person name="Song L."/>
            <person name="Wang X."/>
            <person name="Qu X."/>
        </authorList>
    </citation>
    <scope>NUCLEOTIDE SEQUENCE [LARGE SCALE GENOMIC DNA]</scope>
    <source>
        <strain evidence="2 3">170</strain>
    </source>
</reference>
<dbReference type="AlphaFoldDB" id="K7A7W8"/>
<dbReference type="PANTHER" id="PTHR33121:SF70">
    <property type="entry name" value="SIGNALING PROTEIN YKOW"/>
    <property type="match status" value="1"/>
</dbReference>
<evidence type="ECO:0000313" key="3">
    <source>
        <dbReference type="Proteomes" id="UP000011864"/>
    </source>
</evidence>
<dbReference type="KEGG" id="gps:C427_3441"/>
<dbReference type="HOGENOM" id="CLU_1208866_0_0_6"/>
<dbReference type="PATRIC" id="fig|1129794.4.peg.3420"/>
<dbReference type="SMART" id="SM00052">
    <property type="entry name" value="EAL"/>
    <property type="match status" value="1"/>
</dbReference>
<dbReference type="Proteomes" id="UP000011864">
    <property type="component" value="Chromosome"/>
</dbReference>
<proteinExistence type="predicted"/>
<dbReference type="PROSITE" id="PS50883">
    <property type="entry name" value="EAL"/>
    <property type="match status" value="1"/>
</dbReference>
<sequence>MINIQSVSVSHENKEYIVYPRVELITDCMSNKRGVYEVLCTVMHSDIQICPTQFFVELTSRETYMIYRHALESLNKQTKADISLNVNINFLKSSYVEMILSEFGNDTIIMELVESSTLLSIINIQDRLDEIRKNPRLRIWLDDFGTEQSNFDVINVINFDGLKMAKELFWDLHKCDHILLKRMIKMMKRKSDNVIIEGVDSFDKYIFCKEQQCLMQGYFFNEINKIAVF</sequence>
<dbReference type="InterPro" id="IPR001633">
    <property type="entry name" value="EAL_dom"/>
</dbReference>
<accession>K7A7W8</accession>
<dbReference type="eggNOG" id="COG2200">
    <property type="taxonomic scope" value="Bacteria"/>
</dbReference>
<evidence type="ECO:0000313" key="2">
    <source>
        <dbReference type="EMBL" id="AGH45550.1"/>
    </source>
</evidence>
<feature type="domain" description="EAL" evidence="1">
    <location>
        <begin position="1"/>
        <end position="229"/>
    </location>
</feature>
<organism evidence="2 3">
    <name type="scientific">Paraglaciecola psychrophila 170</name>
    <dbReference type="NCBI Taxonomy" id="1129794"/>
    <lineage>
        <taxon>Bacteria</taxon>
        <taxon>Pseudomonadati</taxon>
        <taxon>Pseudomonadota</taxon>
        <taxon>Gammaproteobacteria</taxon>
        <taxon>Alteromonadales</taxon>
        <taxon>Alteromonadaceae</taxon>
        <taxon>Paraglaciecola</taxon>
    </lineage>
</organism>
<evidence type="ECO:0000259" key="1">
    <source>
        <dbReference type="PROSITE" id="PS50883"/>
    </source>
</evidence>
<dbReference type="GO" id="GO:0071111">
    <property type="term" value="F:cyclic-guanylate-specific phosphodiesterase activity"/>
    <property type="evidence" value="ECO:0007669"/>
    <property type="project" value="InterPro"/>
</dbReference>
<dbReference type="Pfam" id="PF00563">
    <property type="entry name" value="EAL"/>
    <property type="match status" value="1"/>
</dbReference>